<evidence type="ECO:0000256" key="4">
    <source>
        <dbReference type="ARBA" id="ARBA00022528"/>
    </source>
</evidence>
<dbReference type="GO" id="GO:0006508">
    <property type="term" value="P:proteolysis"/>
    <property type="evidence" value="ECO:0007669"/>
    <property type="project" value="UniProtKB-KW"/>
</dbReference>
<evidence type="ECO:0000313" key="15">
    <source>
        <dbReference type="Proteomes" id="UP000218209"/>
    </source>
</evidence>
<keyword evidence="4" id="KW-0150">Chloroplast</keyword>
<evidence type="ECO:0000256" key="1">
    <source>
        <dbReference type="ARBA" id="ARBA00004141"/>
    </source>
</evidence>
<organism evidence="14 15">
    <name type="scientific">Porphyra umbilicalis</name>
    <name type="common">Purple laver</name>
    <name type="synonym">Red alga</name>
    <dbReference type="NCBI Taxonomy" id="2786"/>
    <lineage>
        <taxon>Eukaryota</taxon>
        <taxon>Rhodophyta</taxon>
        <taxon>Bangiophyceae</taxon>
        <taxon>Bangiales</taxon>
        <taxon>Bangiaceae</taxon>
        <taxon>Porphyra</taxon>
    </lineage>
</organism>
<evidence type="ECO:0000256" key="5">
    <source>
        <dbReference type="ARBA" id="ARBA00022640"/>
    </source>
</evidence>
<keyword evidence="9" id="KW-0809">Transit peptide</keyword>
<name>A0A1X6NUN1_PORUM</name>
<keyword evidence="10 12" id="KW-1133">Transmembrane helix</keyword>
<evidence type="ECO:0000256" key="10">
    <source>
        <dbReference type="ARBA" id="ARBA00022989"/>
    </source>
</evidence>
<evidence type="ECO:0000256" key="11">
    <source>
        <dbReference type="ARBA" id="ARBA00023136"/>
    </source>
</evidence>
<feature type="domain" description="Peptidase M50" evidence="13">
    <location>
        <begin position="191"/>
        <end position="369"/>
    </location>
</feature>
<dbReference type="AlphaFoldDB" id="A0A1X6NUN1"/>
<evidence type="ECO:0000259" key="13">
    <source>
        <dbReference type="Pfam" id="PF02163"/>
    </source>
</evidence>
<dbReference type="PANTHER" id="PTHR31412:SF0">
    <property type="entry name" value="ZINC METALLOPROTEASE EGY1, CHLOROPLASTIC-RELATED"/>
    <property type="match status" value="1"/>
</dbReference>
<dbReference type="Pfam" id="PF02163">
    <property type="entry name" value="Peptidase_M50"/>
    <property type="match status" value="1"/>
</dbReference>
<evidence type="ECO:0000313" key="14">
    <source>
        <dbReference type="EMBL" id="OSX72083.1"/>
    </source>
</evidence>
<dbReference type="GO" id="GO:0016020">
    <property type="term" value="C:membrane"/>
    <property type="evidence" value="ECO:0007669"/>
    <property type="project" value="UniProtKB-SubCell"/>
</dbReference>
<keyword evidence="6" id="KW-0645">Protease</keyword>
<gene>
    <name evidence="14" type="ORF">BU14_0470s0012</name>
</gene>
<feature type="transmembrane region" description="Helical" evidence="12">
    <location>
        <begin position="378"/>
        <end position="403"/>
    </location>
</feature>
<protein>
    <recommendedName>
        <fullName evidence="13">Peptidase M50 domain-containing protein</fullName>
    </recommendedName>
</protein>
<keyword evidence="7 12" id="KW-0812">Transmembrane</keyword>
<dbReference type="Proteomes" id="UP000218209">
    <property type="component" value="Unassembled WGS sequence"/>
</dbReference>
<evidence type="ECO:0000256" key="8">
    <source>
        <dbReference type="ARBA" id="ARBA00022801"/>
    </source>
</evidence>
<dbReference type="PANTHER" id="PTHR31412">
    <property type="entry name" value="ZINC METALLOPROTEASE EGY1"/>
    <property type="match status" value="1"/>
</dbReference>
<dbReference type="GO" id="GO:0008233">
    <property type="term" value="F:peptidase activity"/>
    <property type="evidence" value="ECO:0007669"/>
    <property type="project" value="UniProtKB-KW"/>
</dbReference>
<accession>A0A1X6NUN1</accession>
<dbReference type="EMBL" id="KV919085">
    <property type="protein sequence ID" value="OSX72083.1"/>
    <property type="molecule type" value="Genomic_DNA"/>
</dbReference>
<keyword evidence="11 12" id="KW-0472">Membrane</keyword>
<evidence type="ECO:0000256" key="9">
    <source>
        <dbReference type="ARBA" id="ARBA00022946"/>
    </source>
</evidence>
<sequence>MGVELPNVTEETIGILKDKVISMDVFFVTGVDRSLFSERVVFTGNLRMSPEEALRLLNEAVEEVGLATTVRLFMISEEAARDVGGSGGGSVIDLGRSSGTNAVRGGGSVMDVDDEPEGDGSRPCIVALPYSDKPDVSGLRPSVVAFCCLLVAAVSTGSYGISAFAASPGFAAAINGGDLSVLSRTVPMSAATAVIAVVHEVAHRVVAAVRGVKLGPPFFVPSLQVGNYGSVTPFADFPPTRSHLLDVALAGPIAGFVASAACLVTGLVLTGSASASAASAVASGGFGFADSPLALFPVVPAALFRASALGGYIVQALLPGGVIGVDGLVTVHPFVLAGYTGLLANALNALPIGRLDGGRAVLAAFGRATASAVGGVSLTLLGVATVFGDSPLLLAWLLFVLFLQRDDDVPCLNEVTEPSTARTVAALVMLVVAVAILLPMPVSVSVPLAAVTDQL</sequence>
<evidence type="ECO:0000256" key="6">
    <source>
        <dbReference type="ARBA" id="ARBA00022670"/>
    </source>
</evidence>
<dbReference type="InterPro" id="IPR044838">
    <property type="entry name" value="EGY1-like"/>
</dbReference>
<dbReference type="InterPro" id="IPR008915">
    <property type="entry name" value="Peptidase_M50"/>
</dbReference>
<evidence type="ECO:0000256" key="7">
    <source>
        <dbReference type="ARBA" id="ARBA00022692"/>
    </source>
</evidence>
<evidence type="ECO:0000256" key="3">
    <source>
        <dbReference type="ARBA" id="ARBA00007931"/>
    </source>
</evidence>
<keyword evidence="5" id="KW-0934">Plastid</keyword>
<keyword evidence="15" id="KW-1185">Reference proteome</keyword>
<feature type="transmembrane region" description="Helical" evidence="12">
    <location>
        <begin position="424"/>
        <end position="450"/>
    </location>
</feature>
<evidence type="ECO:0000256" key="12">
    <source>
        <dbReference type="SAM" id="Phobius"/>
    </source>
</evidence>
<dbReference type="GO" id="GO:0009507">
    <property type="term" value="C:chloroplast"/>
    <property type="evidence" value="ECO:0007669"/>
    <property type="project" value="UniProtKB-SubCell"/>
</dbReference>
<keyword evidence="8" id="KW-0378">Hydrolase</keyword>
<evidence type="ECO:0000256" key="2">
    <source>
        <dbReference type="ARBA" id="ARBA00004229"/>
    </source>
</evidence>
<proteinExistence type="inferred from homology"/>
<comment type="subcellular location">
    <subcellularLocation>
        <location evidence="1">Membrane</location>
        <topology evidence="1">Multi-pass membrane protein</topology>
    </subcellularLocation>
    <subcellularLocation>
        <location evidence="2">Plastid</location>
        <location evidence="2">Chloroplast</location>
    </subcellularLocation>
</comment>
<reference evidence="14 15" key="1">
    <citation type="submission" date="2017-03" db="EMBL/GenBank/DDBJ databases">
        <title>WGS assembly of Porphyra umbilicalis.</title>
        <authorList>
            <person name="Brawley S.H."/>
            <person name="Blouin N.A."/>
            <person name="Ficko-Blean E."/>
            <person name="Wheeler G.L."/>
            <person name="Lohr M."/>
            <person name="Goodson H.V."/>
            <person name="Jenkins J.W."/>
            <person name="Blaby-Haas C.E."/>
            <person name="Helliwell K.E."/>
            <person name="Chan C."/>
            <person name="Marriage T."/>
            <person name="Bhattacharya D."/>
            <person name="Klein A.S."/>
            <person name="Badis Y."/>
            <person name="Brodie J."/>
            <person name="Cao Y."/>
            <person name="Collen J."/>
            <person name="Dittami S.M."/>
            <person name="Gachon C.M."/>
            <person name="Green B.R."/>
            <person name="Karpowicz S."/>
            <person name="Kim J.W."/>
            <person name="Kudahl U."/>
            <person name="Lin S."/>
            <person name="Michel G."/>
            <person name="Mittag M."/>
            <person name="Olson B.J."/>
            <person name="Pangilinan J."/>
            <person name="Peng Y."/>
            <person name="Qiu H."/>
            <person name="Shu S."/>
            <person name="Singer J.T."/>
            <person name="Smith A.G."/>
            <person name="Sprecher B.N."/>
            <person name="Wagner V."/>
            <person name="Wang W."/>
            <person name="Wang Z.-Y."/>
            <person name="Yan J."/>
            <person name="Yarish C."/>
            <person name="Zoeuner-Riek S."/>
            <person name="Zhuang Y."/>
            <person name="Zou Y."/>
            <person name="Lindquist E.A."/>
            <person name="Grimwood J."/>
            <person name="Barry K."/>
            <person name="Rokhsar D.S."/>
            <person name="Schmutz J."/>
            <person name="Stiller J.W."/>
            <person name="Grossman A.R."/>
            <person name="Prochnik S.E."/>
        </authorList>
    </citation>
    <scope>NUCLEOTIDE SEQUENCE [LARGE SCALE GENOMIC DNA]</scope>
    <source>
        <strain evidence="14">4086291</strain>
    </source>
</reference>
<comment type="similarity">
    <text evidence="3">Belongs to the peptidase M50B family.</text>
</comment>
<dbReference type="OrthoDB" id="195057at2759"/>